<name>A0A239DMS8_9RHOB</name>
<feature type="region of interest" description="Disordered" evidence="8">
    <location>
        <begin position="1"/>
        <end position="42"/>
    </location>
</feature>
<comment type="catalytic activity">
    <reaction evidence="3">
        <text>a long-chain fatty acyl-CoA + H2O = a long-chain fatty acid + CoA + H(+)</text>
        <dbReference type="Rhea" id="RHEA:67680"/>
        <dbReference type="ChEBI" id="CHEBI:15377"/>
        <dbReference type="ChEBI" id="CHEBI:15378"/>
        <dbReference type="ChEBI" id="CHEBI:57287"/>
        <dbReference type="ChEBI" id="CHEBI:57560"/>
        <dbReference type="ChEBI" id="CHEBI:83139"/>
    </reaction>
</comment>
<proteinExistence type="inferred from homology"/>
<dbReference type="PANTHER" id="PTHR43240:SF20">
    <property type="entry name" value="MEDIUM_LONG-CHAIN ACYL-COA THIOESTERASE YIGI"/>
    <property type="match status" value="1"/>
</dbReference>
<evidence type="ECO:0000313" key="11">
    <source>
        <dbReference type="Proteomes" id="UP000198440"/>
    </source>
</evidence>
<evidence type="ECO:0000256" key="2">
    <source>
        <dbReference type="ARBA" id="ARBA00035880"/>
    </source>
</evidence>
<dbReference type="InterPro" id="IPR006683">
    <property type="entry name" value="Thioestr_dom"/>
</dbReference>
<evidence type="ECO:0000256" key="6">
    <source>
        <dbReference type="ARBA" id="ARBA00040062"/>
    </source>
</evidence>
<reference evidence="10 11" key="1">
    <citation type="submission" date="2017-06" db="EMBL/GenBank/DDBJ databases">
        <authorList>
            <person name="Kim H.J."/>
            <person name="Triplett B.A."/>
        </authorList>
    </citation>
    <scope>NUCLEOTIDE SEQUENCE [LARGE SCALE GENOMIC DNA]</scope>
    <source>
        <strain evidence="10 11">DSM 11445</strain>
    </source>
</reference>
<dbReference type="Proteomes" id="UP000198440">
    <property type="component" value="Unassembled WGS sequence"/>
</dbReference>
<dbReference type="RefSeq" id="WP_342744949.1">
    <property type="nucleotide sequence ID" value="NZ_FZON01000011.1"/>
</dbReference>
<dbReference type="PANTHER" id="PTHR43240">
    <property type="entry name" value="1,4-DIHYDROXY-2-NAPHTHOYL-COA THIOESTERASE 1"/>
    <property type="match status" value="1"/>
</dbReference>
<dbReference type="NCBIfam" id="TIGR00369">
    <property type="entry name" value="unchar_dom_1"/>
    <property type="match status" value="1"/>
</dbReference>
<dbReference type="InterPro" id="IPR003736">
    <property type="entry name" value="PAAI_dom"/>
</dbReference>
<dbReference type="EMBL" id="FZON01000011">
    <property type="protein sequence ID" value="SNS33063.1"/>
    <property type="molecule type" value="Genomic_DNA"/>
</dbReference>
<evidence type="ECO:0000256" key="1">
    <source>
        <dbReference type="ARBA" id="ARBA00022801"/>
    </source>
</evidence>
<protein>
    <recommendedName>
        <fullName evidence="6">Medium/long-chain acyl-CoA thioesterase YigI</fullName>
        <ecNumber evidence="5">3.1.2.20</ecNumber>
    </recommendedName>
</protein>
<keyword evidence="1" id="KW-0378">Hydrolase</keyword>
<comment type="catalytic activity">
    <reaction evidence="2">
        <text>a fatty acyl-CoA + H2O = a fatty acid + CoA + H(+)</text>
        <dbReference type="Rhea" id="RHEA:16781"/>
        <dbReference type="ChEBI" id="CHEBI:15377"/>
        <dbReference type="ChEBI" id="CHEBI:15378"/>
        <dbReference type="ChEBI" id="CHEBI:28868"/>
        <dbReference type="ChEBI" id="CHEBI:57287"/>
        <dbReference type="ChEBI" id="CHEBI:77636"/>
        <dbReference type="EC" id="3.1.2.20"/>
    </reaction>
</comment>
<comment type="similarity">
    <text evidence="4">Belongs to the YigI thioesterase family.</text>
</comment>
<dbReference type="InterPro" id="IPR029069">
    <property type="entry name" value="HotDog_dom_sf"/>
</dbReference>
<evidence type="ECO:0000256" key="7">
    <source>
        <dbReference type="ARBA" id="ARBA00048062"/>
    </source>
</evidence>
<feature type="domain" description="Thioesterase" evidence="9">
    <location>
        <begin position="91"/>
        <end position="166"/>
    </location>
</feature>
<evidence type="ECO:0000256" key="5">
    <source>
        <dbReference type="ARBA" id="ARBA00038894"/>
    </source>
</evidence>
<dbReference type="Pfam" id="PF03061">
    <property type="entry name" value="4HBT"/>
    <property type="match status" value="1"/>
</dbReference>
<comment type="catalytic activity">
    <reaction evidence="7">
        <text>a medium-chain fatty acyl-CoA + H2O = a medium-chain fatty acid + CoA + H(+)</text>
        <dbReference type="Rhea" id="RHEA:68184"/>
        <dbReference type="ChEBI" id="CHEBI:15377"/>
        <dbReference type="ChEBI" id="CHEBI:15378"/>
        <dbReference type="ChEBI" id="CHEBI:57287"/>
        <dbReference type="ChEBI" id="CHEBI:59558"/>
        <dbReference type="ChEBI" id="CHEBI:90546"/>
    </reaction>
</comment>
<dbReference type="GO" id="GO:0047617">
    <property type="term" value="F:fatty acyl-CoA hydrolase activity"/>
    <property type="evidence" value="ECO:0007669"/>
    <property type="project" value="UniProtKB-EC"/>
</dbReference>
<dbReference type="Gene3D" id="3.10.129.10">
    <property type="entry name" value="Hotdog Thioesterase"/>
    <property type="match status" value="1"/>
</dbReference>
<accession>A0A239DMS8</accession>
<sequence>MMHATRSHRRHPAALRGTTQDIGTPPRLCKSPLRATGKMGNAGRMDDLETRIRTSFDRQGMLVTLGATLLDITPGKVVIAVPIRPEVSQQQGYAHGGLAFAIGDSAAGYSALSLLDADSEVVTSEMAIHYLAPGSGQRLIARGSVIKPGKRMLVTQADVYAQDQGKERHIARLTGTMVRVPASPA</sequence>
<dbReference type="EC" id="3.1.2.20" evidence="5"/>
<evidence type="ECO:0000313" key="10">
    <source>
        <dbReference type="EMBL" id="SNS33063.1"/>
    </source>
</evidence>
<evidence type="ECO:0000256" key="3">
    <source>
        <dbReference type="ARBA" id="ARBA00036002"/>
    </source>
</evidence>
<feature type="compositionally biased region" description="Basic residues" evidence="8">
    <location>
        <begin position="1"/>
        <end position="13"/>
    </location>
</feature>
<dbReference type="CDD" id="cd03443">
    <property type="entry name" value="PaaI_thioesterase"/>
    <property type="match status" value="1"/>
</dbReference>
<dbReference type="AlphaFoldDB" id="A0A239DMS8"/>
<evidence type="ECO:0000256" key="8">
    <source>
        <dbReference type="SAM" id="MobiDB-lite"/>
    </source>
</evidence>
<dbReference type="SUPFAM" id="SSF54637">
    <property type="entry name" value="Thioesterase/thiol ester dehydrase-isomerase"/>
    <property type="match status" value="1"/>
</dbReference>
<organism evidence="10 11">
    <name type="scientific">Antarctobacter heliothermus</name>
    <dbReference type="NCBI Taxonomy" id="74033"/>
    <lineage>
        <taxon>Bacteria</taxon>
        <taxon>Pseudomonadati</taxon>
        <taxon>Pseudomonadota</taxon>
        <taxon>Alphaproteobacteria</taxon>
        <taxon>Rhodobacterales</taxon>
        <taxon>Roseobacteraceae</taxon>
        <taxon>Antarctobacter</taxon>
    </lineage>
</organism>
<evidence type="ECO:0000256" key="4">
    <source>
        <dbReference type="ARBA" id="ARBA00038381"/>
    </source>
</evidence>
<gene>
    <name evidence="10" type="ORF">SAMN04488078_101137</name>
</gene>
<evidence type="ECO:0000259" key="9">
    <source>
        <dbReference type="Pfam" id="PF03061"/>
    </source>
</evidence>